<dbReference type="GO" id="GO:0009252">
    <property type="term" value="P:peptidoglycan biosynthetic process"/>
    <property type="evidence" value="ECO:0007669"/>
    <property type="project" value="UniProtKB-KW"/>
</dbReference>
<proteinExistence type="inferred from homology"/>
<feature type="transmembrane region" description="Helical" evidence="14">
    <location>
        <begin position="221"/>
        <end position="244"/>
    </location>
</feature>
<comment type="miscellaneous">
    <text evidence="14">Bacitracin is thought to be involved in the inhibition of peptidoglycan synthesis by sequestering undecaprenyl diphosphate, thereby reducing the pool of lipid carrier available.</text>
</comment>
<dbReference type="Proteomes" id="UP000286862">
    <property type="component" value="Unassembled WGS sequence"/>
</dbReference>
<keyword evidence="6 14" id="KW-0812">Transmembrane</keyword>
<gene>
    <name evidence="14" type="primary">uppP</name>
    <name evidence="15" type="ORF">VT99_13081</name>
</gene>
<feature type="transmembrane region" description="Helical" evidence="14">
    <location>
        <begin position="121"/>
        <end position="139"/>
    </location>
</feature>
<sequence>MTFLQAIILGIVQGLTEFIPVSSSGHLVLVPHFLGWHFGKEQGFIFDVLVQWGTLFAVFIYFRKDLIAITKAFLQGVIRREPFVEPNSRMGWYLILATLPAVVFGLLGKDLIEHAFASAKMTGYFLFLTAILLVIAETVGRRNRRMEEITWLDSLLIGFSQVLALLPGVSRSGATIAGGMTRHLDRSAAARFSFLMSVPVMLGAGLLALKDLAELPGLNDFILPLLAGFLAALVSGYIAIRWLIAYLSKHSLYLFAVYCTVLGVIVILTV</sequence>
<name>A0A444IV21_9BACT</name>
<evidence type="ECO:0000256" key="14">
    <source>
        <dbReference type="HAMAP-Rule" id="MF_01006"/>
    </source>
</evidence>
<keyword evidence="8 14" id="KW-1133">Transmembrane helix</keyword>
<evidence type="ECO:0000256" key="10">
    <source>
        <dbReference type="ARBA" id="ARBA00023251"/>
    </source>
</evidence>
<dbReference type="InterPro" id="IPR003824">
    <property type="entry name" value="UppP"/>
</dbReference>
<evidence type="ECO:0000256" key="11">
    <source>
        <dbReference type="ARBA" id="ARBA00032707"/>
    </source>
</evidence>
<keyword evidence="14" id="KW-0961">Cell wall biogenesis/degradation</keyword>
<protein>
    <recommendedName>
        <fullName evidence="4 14">Undecaprenyl-diphosphatase</fullName>
        <ecNumber evidence="3 14">3.6.1.27</ecNumber>
    </recommendedName>
    <alternativeName>
        <fullName evidence="12 14">Bacitracin resistance protein</fullName>
    </alternativeName>
    <alternativeName>
        <fullName evidence="11 14">Undecaprenyl pyrophosphate phosphatase</fullName>
    </alternativeName>
</protein>
<reference evidence="15 16" key="1">
    <citation type="submission" date="2017-01" db="EMBL/GenBank/DDBJ databases">
        <title>The cable genome- insights into the physiology and evolution of filamentous bacteria capable of sulfide oxidation via long distance electron transfer.</title>
        <authorList>
            <person name="Schreiber L."/>
            <person name="Bjerg J.T."/>
            <person name="Boggild A."/>
            <person name="Van De Vossenberg J."/>
            <person name="Meysman F."/>
            <person name="Nielsen L.P."/>
            <person name="Schramm A."/>
            <person name="Kjeldsen K.U."/>
        </authorList>
    </citation>
    <scope>NUCLEOTIDE SEQUENCE [LARGE SCALE GENOMIC DNA]</scope>
    <source>
        <strain evidence="15">A2</strain>
    </source>
</reference>
<evidence type="ECO:0000313" key="16">
    <source>
        <dbReference type="Proteomes" id="UP000286862"/>
    </source>
</evidence>
<accession>A0A444IV21</accession>
<feature type="transmembrane region" description="Helical" evidence="14">
    <location>
        <begin position="189"/>
        <end position="209"/>
    </location>
</feature>
<comment type="function">
    <text evidence="14">Catalyzes the dephosphorylation of undecaprenyl diphosphate (UPP). Confers resistance to bacitracin.</text>
</comment>
<dbReference type="PANTHER" id="PTHR30622">
    <property type="entry name" value="UNDECAPRENYL-DIPHOSPHATASE"/>
    <property type="match status" value="1"/>
</dbReference>
<dbReference type="PANTHER" id="PTHR30622:SF4">
    <property type="entry name" value="UNDECAPRENYL-DIPHOSPHATASE"/>
    <property type="match status" value="1"/>
</dbReference>
<evidence type="ECO:0000256" key="13">
    <source>
        <dbReference type="ARBA" id="ARBA00047594"/>
    </source>
</evidence>
<keyword evidence="7 14" id="KW-0378">Hydrolase</keyword>
<comment type="caution">
    <text evidence="15">The sequence shown here is derived from an EMBL/GenBank/DDBJ whole genome shotgun (WGS) entry which is preliminary data.</text>
</comment>
<comment type="catalytic activity">
    <reaction evidence="13 14">
        <text>di-trans,octa-cis-undecaprenyl diphosphate + H2O = di-trans,octa-cis-undecaprenyl phosphate + phosphate + H(+)</text>
        <dbReference type="Rhea" id="RHEA:28094"/>
        <dbReference type="ChEBI" id="CHEBI:15377"/>
        <dbReference type="ChEBI" id="CHEBI:15378"/>
        <dbReference type="ChEBI" id="CHEBI:43474"/>
        <dbReference type="ChEBI" id="CHEBI:58405"/>
        <dbReference type="ChEBI" id="CHEBI:60392"/>
        <dbReference type="EC" id="3.6.1.27"/>
    </reaction>
</comment>
<keyword evidence="5 14" id="KW-1003">Cell membrane</keyword>
<comment type="subcellular location">
    <subcellularLocation>
        <location evidence="1 14">Cell membrane</location>
        <topology evidence="1 14">Multi-pass membrane protein</topology>
    </subcellularLocation>
</comment>
<evidence type="ECO:0000256" key="3">
    <source>
        <dbReference type="ARBA" id="ARBA00012374"/>
    </source>
</evidence>
<dbReference type="GO" id="GO:0005886">
    <property type="term" value="C:plasma membrane"/>
    <property type="evidence" value="ECO:0007669"/>
    <property type="project" value="UniProtKB-SubCell"/>
</dbReference>
<dbReference type="GO" id="GO:0008360">
    <property type="term" value="P:regulation of cell shape"/>
    <property type="evidence" value="ECO:0007669"/>
    <property type="project" value="UniProtKB-KW"/>
</dbReference>
<evidence type="ECO:0000256" key="9">
    <source>
        <dbReference type="ARBA" id="ARBA00023136"/>
    </source>
</evidence>
<evidence type="ECO:0000256" key="1">
    <source>
        <dbReference type="ARBA" id="ARBA00004651"/>
    </source>
</evidence>
<keyword evidence="14" id="KW-0133">Cell shape</keyword>
<evidence type="ECO:0000313" key="15">
    <source>
        <dbReference type="EMBL" id="RWX44724.1"/>
    </source>
</evidence>
<evidence type="ECO:0000256" key="12">
    <source>
        <dbReference type="ARBA" id="ARBA00032932"/>
    </source>
</evidence>
<dbReference type="GO" id="GO:0071555">
    <property type="term" value="P:cell wall organization"/>
    <property type="evidence" value="ECO:0007669"/>
    <property type="project" value="UniProtKB-KW"/>
</dbReference>
<evidence type="ECO:0000256" key="8">
    <source>
        <dbReference type="ARBA" id="ARBA00022989"/>
    </source>
</evidence>
<dbReference type="NCBIfam" id="TIGR00753">
    <property type="entry name" value="undec_PP_bacA"/>
    <property type="match status" value="1"/>
</dbReference>
<keyword evidence="14" id="KW-0573">Peptidoglycan synthesis</keyword>
<dbReference type="Pfam" id="PF02673">
    <property type="entry name" value="BacA"/>
    <property type="match status" value="1"/>
</dbReference>
<dbReference type="GO" id="GO:0046677">
    <property type="term" value="P:response to antibiotic"/>
    <property type="evidence" value="ECO:0007669"/>
    <property type="project" value="UniProtKB-UniRule"/>
</dbReference>
<dbReference type="EMBL" id="MTKQ01000308">
    <property type="protein sequence ID" value="RWX44724.1"/>
    <property type="molecule type" value="Genomic_DNA"/>
</dbReference>
<comment type="similarity">
    <text evidence="2 14">Belongs to the UppP family.</text>
</comment>
<keyword evidence="10 14" id="KW-0046">Antibiotic resistance</keyword>
<evidence type="ECO:0000256" key="4">
    <source>
        <dbReference type="ARBA" id="ARBA00021581"/>
    </source>
</evidence>
<evidence type="ECO:0000256" key="7">
    <source>
        <dbReference type="ARBA" id="ARBA00022801"/>
    </source>
</evidence>
<evidence type="ECO:0000256" key="6">
    <source>
        <dbReference type="ARBA" id="ARBA00022692"/>
    </source>
</evidence>
<dbReference type="HAMAP" id="MF_01006">
    <property type="entry name" value="Undec_diphosphatase"/>
    <property type="match status" value="1"/>
</dbReference>
<feature type="transmembrane region" description="Helical" evidence="14">
    <location>
        <begin position="42"/>
        <end position="62"/>
    </location>
</feature>
<evidence type="ECO:0000256" key="2">
    <source>
        <dbReference type="ARBA" id="ARBA00010621"/>
    </source>
</evidence>
<feature type="transmembrane region" description="Helical" evidence="14">
    <location>
        <begin position="90"/>
        <end position="109"/>
    </location>
</feature>
<evidence type="ECO:0000256" key="5">
    <source>
        <dbReference type="ARBA" id="ARBA00022475"/>
    </source>
</evidence>
<organism evidence="15 16">
    <name type="scientific">Candidatus Electrothrix marina</name>
    <dbReference type="NCBI Taxonomy" id="1859130"/>
    <lineage>
        <taxon>Bacteria</taxon>
        <taxon>Pseudomonadati</taxon>
        <taxon>Thermodesulfobacteriota</taxon>
        <taxon>Desulfobulbia</taxon>
        <taxon>Desulfobulbales</taxon>
        <taxon>Desulfobulbaceae</taxon>
        <taxon>Candidatus Electrothrix</taxon>
    </lineage>
</organism>
<dbReference type="GO" id="GO:0050380">
    <property type="term" value="F:undecaprenyl-diphosphatase activity"/>
    <property type="evidence" value="ECO:0007669"/>
    <property type="project" value="UniProtKB-UniRule"/>
</dbReference>
<dbReference type="EC" id="3.6.1.27" evidence="3 14"/>
<feature type="transmembrane region" description="Helical" evidence="14">
    <location>
        <begin position="250"/>
        <end position="269"/>
    </location>
</feature>
<dbReference type="AlphaFoldDB" id="A0A444IV21"/>
<keyword evidence="9 14" id="KW-0472">Membrane</keyword>